<feature type="region of interest" description="Disordered" evidence="12">
    <location>
        <begin position="979"/>
        <end position="1003"/>
    </location>
</feature>
<evidence type="ECO:0000256" key="10">
    <source>
        <dbReference type="ARBA" id="ARBA00023273"/>
    </source>
</evidence>
<keyword evidence="5" id="KW-0853">WD repeat</keyword>
<evidence type="ECO:0000256" key="9">
    <source>
        <dbReference type="ARBA" id="ARBA00023212"/>
    </source>
</evidence>
<keyword evidence="8" id="KW-0175">Coiled coil</keyword>
<sequence length="1003" mass="114682">MGPSPPSRTVFINDGRSGAIWTSLHWRRILAGHFRSAPLLRTVNAIYSQAANAISRPIPFTCVCFSSETARSNHPSELHLAAFSCLMAAVDQRGFIYIMDFLKNKWTLVARTGVSGTCAAFNIQRRRELFVALSDCSIHCVNTGKSSPCPRRRLPGPPPLISMQTIDTGQLVAKLPAHHLSKPRHISTHPTESLAITSSDTEAILWQTETFTQKRVLMGAASVGVQQACFDPTGVSILGHFSDGSVLVWSVATFDLTWRFTINTNPPPSSLILPKQSSHVAISHDREFLVLAGRSGTLRIWNIIDQVEIQQVTILDFDSQHILQLDFVGTSDIVSVLSSAGQVLFANIKTAQILGRASAENTYKSFAISPDGTLLSTIMADSRHIVSLLRLDAILTPQLDESPATEEPVEVGQSAPLAPSKPVPTVIATRPKTFHELVETREDSNILNKGRLRRFLDQYGRYPEKYRVLIWRFLLKLPENREAFDVLMGRGLHPSVKDFRKRFPLKSYRLAKTMERILSSLCYWSPLFEAMEYLPSLVFPFAYLMVNDTFMCFEVLMTLLLNWCQKWWEYYPNPPVELLSMFEELMMHHDCELLAHFVKYKVTSQVYVWTFVQSLFSELFVREEWLRVMDHLITNGPAYIWYLAAAYLIHFKPALLRLDKLDDFKFFFQRPNPVALSSVLSLAYRLRRTTPEQLSPATFLEAFVPIPRGQYPVFNRFPKFVVDYQVRMRERIRKEEEDYLRKRKTTEEIKRLTEELRRDKKVWQVQDKRMNDMVDKWWDSMIGEDKSHEAAQARLDAMELEQRAKALREIGEARRAFIDHTLSVARQQATTLSRAVGENRRAAEERLDKNALDAHLGYLSDEWLERRDQVLRAREENKKREMQRVQRFAEKGREAGAADLSLPRPMHHDSLASDSSARVARAWFGSPRSSPIQDRDDDDVGDGDGDERDMSEFERELKRINQGKSRCISDQSIELVSKMASSARSPMKKSTGAEKTVRIVESF</sequence>
<dbReference type="Proteomes" id="UP000320475">
    <property type="component" value="Unassembled WGS sequence"/>
</dbReference>
<dbReference type="InterPro" id="IPR001680">
    <property type="entry name" value="WD40_rpt"/>
</dbReference>
<gene>
    <name evidence="14" type="ORF">SeLEV6574_g06679</name>
    <name evidence="15" type="ORF">SeMB42_g04226</name>
</gene>
<feature type="region of interest" description="Disordered" evidence="12">
    <location>
        <begin position="896"/>
        <end position="915"/>
    </location>
</feature>
<dbReference type="GO" id="GO:0060271">
    <property type="term" value="P:cilium assembly"/>
    <property type="evidence" value="ECO:0007669"/>
    <property type="project" value="TreeGrafter"/>
</dbReference>
<dbReference type="OrthoDB" id="5578278at2759"/>
<protein>
    <recommendedName>
        <fullName evidence="3">TBC1 domain family member 31</fullName>
    </recommendedName>
</protein>
<feature type="domain" description="Rab-GAP TBC" evidence="13">
    <location>
        <begin position="461"/>
        <end position="636"/>
    </location>
</feature>
<dbReference type="Gene3D" id="2.130.10.10">
    <property type="entry name" value="YVTN repeat-like/Quinoprotein amine dehydrogenase"/>
    <property type="match status" value="2"/>
</dbReference>
<evidence type="ECO:0000313" key="15">
    <source>
        <dbReference type="EMBL" id="TPX44764.1"/>
    </source>
</evidence>
<dbReference type="Pfam" id="PF00566">
    <property type="entry name" value="RabGAP-TBC"/>
    <property type="match status" value="1"/>
</dbReference>
<feature type="compositionally biased region" description="Basic and acidic residues" evidence="12">
    <location>
        <begin position="991"/>
        <end position="1003"/>
    </location>
</feature>
<dbReference type="Gene3D" id="1.10.472.80">
    <property type="entry name" value="Ypt/Rab-GAP domain of gyp1p, domain 3"/>
    <property type="match status" value="1"/>
</dbReference>
<dbReference type="STRING" id="286115.A0A507CKG6"/>
<feature type="region of interest" description="Disordered" evidence="12">
    <location>
        <begin position="924"/>
        <end position="952"/>
    </location>
</feature>
<dbReference type="SUPFAM" id="SSF47923">
    <property type="entry name" value="Ypt/Rab-GAP domain of gyp1p"/>
    <property type="match status" value="1"/>
</dbReference>
<evidence type="ECO:0000313" key="16">
    <source>
        <dbReference type="Proteomes" id="UP000317494"/>
    </source>
</evidence>
<evidence type="ECO:0000256" key="6">
    <source>
        <dbReference type="ARBA" id="ARBA00022737"/>
    </source>
</evidence>
<organism evidence="14 17">
    <name type="scientific">Synchytrium endobioticum</name>
    <dbReference type="NCBI Taxonomy" id="286115"/>
    <lineage>
        <taxon>Eukaryota</taxon>
        <taxon>Fungi</taxon>
        <taxon>Fungi incertae sedis</taxon>
        <taxon>Chytridiomycota</taxon>
        <taxon>Chytridiomycota incertae sedis</taxon>
        <taxon>Chytridiomycetes</taxon>
        <taxon>Synchytriales</taxon>
        <taxon>Synchytriaceae</taxon>
        <taxon>Synchytrium</taxon>
    </lineage>
</organism>
<evidence type="ECO:0000256" key="7">
    <source>
        <dbReference type="ARBA" id="ARBA00022794"/>
    </source>
</evidence>
<evidence type="ECO:0000313" key="14">
    <source>
        <dbReference type="EMBL" id="TPX40312.1"/>
    </source>
</evidence>
<dbReference type="AlphaFoldDB" id="A0A507CKG6"/>
<dbReference type="EMBL" id="QEAN01000166">
    <property type="protein sequence ID" value="TPX44764.1"/>
    <property type="molecule type" value="Genomic_DNA"/>
</dbReference>
<dbReference type="PROSITE" id="PS50086">
    <property type="entry name" value="TBC_RABGAP"/>
    <property type="match status" value="1"/>
</dbReference>
<dbReference type="PANTHER" id="PTHR19853">
    <property type="entry name" value="WD REPEAT CONTAINING PROTEIN 3 WDR3"/>
    <property type="match status" value="1"/>
</dbReference>
<evidence type="ECO:0000256" key="2">
    <source>
        <dbReference type="ARBA" id="ARBA00004607"/>
    </source>
</evidence>
<keyword evidence="9" id="KW-0206">Cytoskeleton</keyword>
<dbReference type="Proteomes" id="UP000317494">
    <property type="component" value="Unassembled WGS sequence"/>
</dbReference>
<evidence type="ECO:0000313" key="17">
    <source>
        <dbReference type="Proteomes" id="UP000320475"/>
    </source>
</evidence>
<evidence type="ECO:0000259" key="13">
    <source>
        <dbReference type="PROSITE" id="PS50086"/>
    </source>
</evidence>
<keyword evidence="16" id="KW-1185">Reference proteome</keyword>
<dbReference type="GO" id="GO:0036064">
    <property type="term" value="C:ciliary basal body"/>
    <property type="evidence" value="ECO:0007669"/>
    <property type="project" value="TreeGrafter"/>
</dbReference>
<keyword evidence="4" id="KW-0963">Cytoplasm</keyword>
<evidence type="ECO:0000256" key="3">
    <source>
        <dbReference type="ARBA" id="ARBA00014199"/>
    </source>
</evidence>
<comment type="function">
    <text evidence="11">Molecular adapter which is involved in cilium biogenesis. Part of a functional complex including OFD1 a centriolar protein involved in cilium assembly. Could regulate the cAMP-dependent phosphorylation of OFD1, and its subsequent ubiquitination by PJA2 which ultimately leads to its proteasomal degradation.</text>
</comment>
<dbReference type="VEuPathDB" id="FungiDB:SeMB42_g04226"/>
<dbReference type="EMBL" id="QEAM01000398">
    <property type="protein sequence ID" value="TPX40312.1"/>
    <property type="molecule type" value="Genomic_DNA"/>
</dbReference>
<dbReference type="InterPro" id="IPR051570">
    <property type="entry name" value="TBC1_cilium_biogenesis"/>
</dbReference>
<name>A0A507CKG6_9FUNG</name>
<keyword evidence="10" id="KW-0966">Cell projection</keyword>
<evidence type="ECO:0000256" key="4">
    <source>
        <dbReference type="ARBA" id="ARBA00022490"/>
    </source>
</evidence>
<comment type="subcellular location">
    <subcellularLocation>
        <location evidence="1">Cytoplasm</location>
        <location evidence="1">Cytoskeleton</location>
        <location evidence="1">Cilium basal body</location>
    </subcellularLocation>
    <subcellularLocation>
        <location evidence="2">Cytoplasm</location>
        <location evidence="2">Cytoskeleton</location>
        <location evidence="2">Microtubule organizing center</location>
        <location evidence="2">Centrosome</location>
        <location evidence="2">Centriolar satellite</location>
    </subcellularLocation>
</comment>
<comment type="caution">
    <text evidence="14">The sequence shown here is derived from an EMBL/GenBank/DDBJ whole genome shotgun (WGS) entry which is preliminary data.</text>
</comment>
<proteinExistence type="predicted"/>
<evidence type="ECO:0000256" key="11">
    <source>
        <dbReference type="ARBA" id="ARBA00034464"/>
    </source>
</evidence>
<evidence type="ECO:0000256" key="8">
    <source>
        <dbReference type="ARBA" id="ARBA00023054"/>
    </source>
</evidence>
<dbReference type="InterPro" id="IPR000195">
    <property type="entry name" value="Rab-GAP-TBC_dom"/>
</dbReference>
<keyword evidence="6" id="KW-0677">Repeat</keyword>
<dbReference type="SUPFAM" id="SSF50978">
    <property type="entry name" value="WD40 repeat-like"/>
    <property type="match status" value="1"/>
</dbReference>
<dbReference type="InterPro" id="IPR015943">
    <property type="entry name" value="WD40/YVTN_repeat-like_dom_sf"/>
</dbReference>
<dbReference type="InterPro" id="IPR036322">
    <property type="entry name" value="WD40_repeat_dom_sf"/>
</dbReference>
<feature type="compositionally biased region" description="Acidic residues" evidence="12">
    <location>
        <begin position="935"/>
        <end position="947"/>
    </location>
</feature>
<evidence type="ECO:0000256" key="12">
    <source>
        <dbReference type="SAM" id="MobiDB-lite"/>
    </source>
</evidence>
<feature type="region of interest" description="Disordered" evidence="12">
    <location>
        <begin position="402"/>
        <end position="422"/>
    </location>
</feature>
<accession>A0A507CKG6</accession>
<evidence type="ECO:0000256" key="5">
    <source>
        <dbReference type="ARBA" id="ARBA00022574"/>
    </source>
</evidence>
<dbReference type="PANTHER" id="PTHR19853:SF1">
    <property type="entry name" value="TBC1 DOMAIN FAMILY MEMBER 31"/>
    <property type="match status" value="1"/>
</dbReference>
<dbReference type="SMART" id="SM00320">
    <property type="entry name" value="WD40"/>
    <property type="match status" value="3"/>
</dbReference>
<reference evidence="16 17" key="1">
    <citation type="journal article" date="2019" name="Sci. Rep.">
        <title>Comparative genomics of chytrid fungi reveal insights into the obligate biotrophic and pathogenic lifestyle of Synchytrium endobioticum.</title>
        <authorList>
            <person name="van de Vossenberg B.T.L.H."/>
            <person name="Warris S."/>
            <person name="Nguyen H.D.T."/>
            <person name="van Gent-Pelzer M.P.E."/>
            <person name="Joly D.L."/>
            <person name="van de Geest H.C."/>
            <person name="Bonants P.J.M."/>
            <person name="Smith D.S."/>
            <person name="Levesque C.A."/>
            <person name="van der Lee T.A.J."/>
        </authorList>
    </citation>
    <scope>NUCLEOTIDE SEQUENCE [LARGE SCALE GENOMIC DNA]</scope>
    <source>
        <strain evidence="14 17">LEV6574</strain>
        <strain evidence="15 16">MB42</strain>
    </source>
</reference>
<dbReference type="InterPro" id="IPR035969">
    <property type="entry name" value="Rab-GAP_TBC_sf"/>
</dbReference>
<keyword evidence="7" id="KW-0970">Cilium biogenesis/degradation</keyword>
<evidence type="ECO:0000256" key="1">
    <source>
        <dbReference type="ARBA" id="ARBA00004120"/>
    </source>
</evidence>